<comment type="caution">
    <text evidence="1">The sequence shown here is derived from an EMBL/GenBank/DDBJ whole genome shotgun (WGS) entry which is preliminary data.</text>
</comment>
<dbReference type="EMBL" id="QTJR01000005">
    <property type="protein sequence ID" value="RDY67357.1"/>
    <property type="molecule type" value="Genomic_DNA"/>
</dbReference>
<protein>
    <submittedName>
        <fullName evidence="1">Uncharacterized protein</fullName>
    </submittedName>
</protein>
<organism evidence="1 2">
    <name type="scientific">Lysobacter soli</name>
    <dbReference type="NCBI Taxonomy" id="453783"/>
    <lineage>
        <taxon>Bacteria</taxon>
        <taxon>Pseudomonadati</taxon>
        <taxon>Pseudomonadota</taxon>
        <taxon>Gammaproteobacteria</taxon>
        <taxon>Lysobacterales</taxon>
        <taxon>Lysobacteraceae</taxon>
        <taxon>Lysobacter</taxon>
    </lineage>
</organism>
<dbReference type="AlphaFoldDB" id="A0A3D8VD67"/>
<reference evidence="1 2" key="1">
    <citation type="submission" date="2018-08" db="EMBL/GenBank/DDBJ databases">
        <title>Lysobacter soli KCTC 22011, whole genome shotgun sequence.</title>
        <authorList>
            <person name="Zhang X."/>
            <person name="Feng G."/>
            <person name="Zhu H."/>
        </authorList>
    </citation>
    <scope>NUCLEOTIDE SEQUENCE [LARGE SCALE GENOMIC DNA]</scope>
    <source>
        <strain evidence="1 2">KCTC 22011</strain>
    </source>
</reference>
<dbReference type="OrthoDB" id="6063276at2"/>
<sequence length="69" mass="7509">MDLPAQTLPAGWRIEARSPTSTRFEDCAIRITSPNGEVVEYLARPYQVECEVTRQLAEALGTTQSAAAA</sequence>
<proteinExistence type="predicted"/>
<evidence type="ECO:0000313" key="1">
    <source>
        <dbReference type="EMBL" id="RDY67357.1"/>
    </source>
</evidence>
<evidence type="ECO:0000313" key="2">
    <source>
        <dbReference type="Proteomes" id="UP000256829"/>
    </source>
</evidence>
<keyword evidence="2" id="KW-1185">Reference proteome</keyword>
<dbReference type="Proteomes" id="UP000256829">
    <property type="component" value="Unassembled WGS sequence"/>
</dbReference>
<dbReference type="RefSeq" id="WP_115842124.1">
    <property type="nucleotide sequence ID" value="NZ_CP046603.1"/>
</dbReference>
<accession>A0A3D8VD67</accession>
<gene>
    <name evidence="1" type="ORF">DX912_08730</name>
</gene>
<name>A0A3D8VD67_9GAMM</name>